<protein>
    <submittedName>
        <fullName evidence="5">RND family efflux transporter MFP subunit</fullName>
    </submittedName>
</protein>
<dbReference type="NCBIfam" id="TIGR01730">
    <property type="entry name" value="RND_mfp"/>
    <property type="match status" value="1"/>
</dbReference>
<comment type="similarity">
    <text evidence="1">Belongs to the membrane fusion protein (MFP) (TC 8.A.1) family.</text>
</comment>
<proteinExistence type="inferred from homology"/>
<dbReference type="GO" id="GO:0015562">
    <property type="term" value="F:efflux transmembrane transporter activity"/>
    <property type="evidence" value="ECO:0007669"/>
    <property type="project" value="TreeGrafter"/>
</dbReference>
<dbReference type="GO" id="GO:1990281">
    <property type="term" value="C:efflux pump complex"/>
    <property type="evidence" value="ECO:0007669"/>
    <property type="project" value="TreeGrafter"/>
</dbReference>
<dbReference type="PANTHER" id="PTHR30469">
    <property type="entry name" value="MULTIDRUG RESISTANCE PROTEIN MDTA"/>
    <property type="match status" value="1"/>
</dbReference>
<evidence type="ECO:0000313" key="6">
    <source>
        <dbReference type="Proteomes" id="UP000584867"/>
    </source>
</evidence>
<accession>A0A7W8EAI3</accession>
<feature type="domain" description="CusB-like beta-barrel" evidence="2">
    <location>
        <begin position="253"/>
        <end position="322"/>
    </location>
</feature>
<feature type="domain" description="Multidrug resistance protein MdtA-like C-terminal permuted SH3" evidence="3">
    <location>
        <begin position="328"/>
        <end position="386"/>
    </location>
</feature>
<feature type="domain" description="CzcB-like barrel-sandwich hybrid" evidence="4">
    <location>
        <begin position="70"/>
        <end position="229"/>
    </location>
</feature>
<evidence type="ECO:0000256" key="1">
    <source>
        <dbReference type="ARBA" id="ARBA00009477"/>
    </source>
</evidence>
<dbReference type="Gene3D" id="2.40.50.100">
    <property type="match status" value="1"/>
</dbReference>
<dbReference type="Gene3D" id="2.40.420.20">
    <property type="match status" value="1"/>
</dbReference>
<dbReference type="InterPro" id="IPR006143">
    <property type="entry name" value="RND_pump_MFP"/>
</dbReference>
<gene>
    <name evidence="5" type="ORF">HDF15_002877</name>
</gene>
<evidence type="ECO:0000259" key="4">
    <source>
        <dbReference type="Pfam" id="PF25973"/>
    </source>
</evidence>
<organism evidence="5 6">
    <name type="scientific">Granulicella mallensis</name>
    <dbReference type="NCBI Taxonomy" id="940614"/>
    <lineage>
        <taxon>Bacteria</taxon>
        <taxon>Pseudomonadati</taxon>
        <taxon>Acidobacteriota</taxon>
        <taxon>Terriglobia</taxon>
        <taxon>Terriglobales</taxon>
        <taxon>Acidobacteriaceae</taxon>
        <taxon>Granulicella</taxon>
    </lineage>
</organism>
<dbReference type="EMBL" id="JACHIO010000011">
    <property type="protein sequence ID" value="MBB5064519.1"/>
    <property type="molecule type" value="Genomic_DNA"/>
</dbReference>
<dbReference type="Gene3D" id="2.40.30.170">
    <property type="match status" value="1"/>
</dbReference>
<evidence type="ECO:0000259" key="2">
    <source>
        <dbReference type="Pfam" id="PF25954"/>
    </source>
</evidence>
<reference evidence="5 6" key="1">
    <citation type="submission" date="2020-08" db="EMBL/GenBank/DDBJ databases">
        <title>Genomic Encyclopedia of Type Strains, Phase IV (KMG-V): Genome sequencing to study the core and pangenomes of soil and plant-associated prokaryotes.</title>
        <authorList>
            <person name="Whitman W."/>
        </authorList>
    </citation>
    <scope>NUCLEOTIDE SEQUENCE [LARGE SCALE GENOMIC DNA]</scope>
    <source>
        <strain evidence="5 6">X5P3</strain>
    </source>
</reference>
<dbReference type="InterPro" id="IPR058792">
    <property type="entry name" value="Beta-barrel_RND_2"/>
</dbReference>
<dbReference type="SUPFAM" id="SSF111369">
    <property type="entry name" value="HlyD-like secretion proteins"/>
    <property type="match status" value="1"/>
</dbReference>
<name>A0A7W8EAI3_9BACT</name>
<evidence type="ECO:0000313" key="5">
    <source>
        <dbReference type="EMBL" id="MBB5064519.1"/>
    </source>
</evidence>
<comment type="caution">
    <text evidence="5">The sequence shown here is derived from an EMBL/GenBank/DDBJ whole genome shotgun (WGS) entry which is preliminary data.</text>
</comment>
<dbReference type="RefSeq" id="WP_184256481.1">
    <property type="nucleotide sequence ID" value="NZ_JACHIO010000011.1"/>
</dbReference>
<dbReference type="Pfam" id="PF25973">
    <property type="entry name" value="BSH_CzcB"/>
    <property type="match status" value="1"/>
</dbReference>
<dbReference type="Pfam" id="PF25954">
    <property type="entry name" value="Beta-barrel_RND_2"/>
    <property type="match status" value="1"/>
</dbReference>
<dbReference type="AlphaFoldDB" id="A0A7W8EAI3"/>
<sequence>MRSRRLLVTVGCCLAVVLLLLYLLHAHHPSDATGDAPASPPTVSVATAHAGFIANQLTVAGVFQPFQEIDVHGKVSGYIRHIYVDIGDRVRQGQTLAVLEVPELQAEVAGAQAGITQTQQNILRLQNEVAREEAGYAAVHANYVRLKQASDQQPGLVAAQELDDAMAKDRSAASEVDAAKSAVAAAQGQLGVSRAENLRVSSLEQYATITAPYSGVITMRYADTGALIPAGTAEGLNQAVVRLAQSDVLRLRMPVPERDVPFVHVGSVVAVHVQATGQQFPGTVVRFTRDVSNATRTMMTEVDVNNPTLTLTPGMYADVTFNLEQKDNALLIPASALVQGDQPSVMLIDSSNHVEKRAVVLGIAGSNSQEVTSGLQPGDRIVIGGLSALQPGQQVTPQAAKNDLANYQKENQKGDR</sequence>
<evidence type="ECO:0000259" key="3">
    <source>
        <dbReference type="Pfam" id="PF25967"/>
    </source>
</evidence>
<dbReference type="Proteomes" id="UP000584867">
    <property type="component" value="Unassembled WGS sequence"/>
</dbReference>
<dbReference type="Pfam" id="PF25967">
    <property type="entry name" value="RND-MFP_C"/>
    <property type="match status" value="1"/>
</dbReference>
<dbReference type="InterPro" id="IPR058627">
    <property type="entry name" value="MdtA-like_C"/>
</dbReference>
<dbReference type="Gene3D" id="1.10.287.470">
    <property type="entry name" value="Helix hairpin bin"/>
    <property type="match status" value="1"/>
</dbReference>
<dbReference type="InterPro" id="IPR058647">
    <property type="entry name" value="BSH_CzcB-like"/>
</dbReference>
<dbReference type="PANTHER" id="PTHR30469:SF37">
    <property type="entry name" value="RAGD PROTEIN"/>
    <property type="match status" value="1"/>
</dbReference>